<reference evidence="1 2" key="1">
    <citation type="submission" date="2024-01" db="EMBL/GenBank/DDBJ databases">
        <title>Genome assemblies of Stephania.</title>
        <authorList>
            <person name="Yang L."/>
        </authorList>
    </citation>
    <scope>NUCLEOTIDE SEQUENCE [LARGE SCALE GENOMIC DNA]</scope>
    <source>
        <strain evidence="1">QJT</strain>
        <tissue evidence="1">Leaf</tissue>
    </source>
</reference>
<sequence length="51" mass="5875">MITLRTKNTTPIVSNPCTSFLEHQEITKAFTASLRIQDLVVLQCRKKTLER</sequence>
<dbReference type="Proteomes" id="UP001417504">
    <property type="component" value="Unassembled WGS sequence"/>
</dbReference>
<comment type="caution">
    <text evidence="1">The sequence shown here is derived from an EMBL/GenBank/DDBJ whole genome shotgun (WGS) entry which is preliminary data.</text>
</comment>
<dbReference type="EMBL" id="JBBNAE010000004">
    <property type="protein sequence ID" value="KAK9129859.1"/>
    <property type="molecule type" value="Genomic_DNA"/>
</dbReference>
<evidence type="ECO:0000313" key="1">
    <source>
        <dbReference type="EMBL" id="KAK9129859.1"/>
    </source>
</evidence>
<organism evidence="1 2">
    <name type="scientific">Stephania japonica</name>
    <dbReference type="NCBI Taxonomy" id="461633"/>
    <lineage>
        <taxon>Eukaryota</taxon>
        <taxon>Viridiplantae</taxon>
        <taxon>Streptophyta</taxon>
        <taxon>Embryophyta</taxon>
        <taxon>Tracheophyta</taxon>
        <taxon>Spermatophyta</taxon>
        <taxon>Magnoliopsida</taxon>
        <taxon>Ranunculales</taxon>
        <taxon>Menispermaceae</taxon>
        <taxon>Menispermoideae</taxon>
        <taxon>Cissampelideae</taxon>
        <taxon>Stephania</taxon>
    </lineage>
</organism>
<name>A0AAP0J9E8_9MAGN</name>
<proteinExistence type="predicted"/>
<accession>A0AAP0J9E8</accession>
<protein>
    <submittedName>
        <fullName evidence="1">Uncharacterized protein</fullName>
    </submittedName>
</protein>
<keyword evidence="2" id="KW-1185">Reference proteome</keyword>
<evidence type="ECO:0000313" key="2">
    <source>
        <dbReference type="Proteomes" id="UP001417504"/>
    </source>
</evidence>
<gene>
    <name evidence="1" type="ORF">Sjap_010346</name>
</gene>
<dbReference type="AlphaFoldDB" id="A0AAP0J9E8"/>